<dbReference type="InParanoid" id="A0A2P5EZC4"/>
<evidence type="ECO:0000259" key="1">
    <source>
        <dbReference type="Pfam" id="PF14111"/>
    </source>
</evidence>
<keyword evidence="3" id="KW-1185">Reference proteome</keyword>
<proteinExistence type="predicted"/>
<protein>
    <recommendedName>
        <fullName evidence="1">DUF4283 domain-containing protein</fullName>
    </recommendedName>
</protein>
<evidence type="ECO:0000313" key="3">
    <source>
        <dbReference type="Proteomes" id="UP000237000"/>
    </source>
</evidence>
<name>A0A2P5EZC4_TREOI</name>
<comment type="caution">
    <text evidence="2">The sequence shown here is derived from an EMBL/GenBank/DDBJ whole genome shotgun (WGS) entry which is preliminary data.</text>
</comment>
<dbReference type="OrthoDB" id="1750790at2759"/>
<reference evidence="3" key="1">
    <citation type="submission" date="2016-06" db="EMBL/GenBank/DDBJ databases">
        <title>Parallel loss of symbiosis genes in relatives of nitrogen-fixing non-legume Parasponia.</title>
        <authorList>
            <person name="Van Velzen R."/>
            <person name="Holmer R."/>
            <person name="Bu F."/>
            <person name="Rutten L."/>
            <person name="Van Zeijl A."/>
            <person name="Liu W."/>
            <person name="Santuari L."/>
            <person name="Cao Q."/>
            <person name="Sharma T."/>
            <person name="Shen D."/>
            <person name="Roswanjaya Y."/>
            <person name="Wardhani T."/>
            <person name="Kalhor M.S."/>
            <person name="Jansen J."/>
            <person name="Van den Hoogen J."/>
            <person name="Gungor B."/>
            <person name="Hartog M."/>
            <person name="Hontelez J."/>
            <person name="Verver J."/>
            <person name="Yang W.-C."/>
            <person name="Schijlen E."/>
            <person name="Repin R."/>
            <person name="Schilthuizen M."/>
            <person name="Schranz E."/>
            <person name="Heidstra R."/>
            <person name="Miyata K."/>
            <person name="Fedorova E."/>
            <person name="Kohlen W."/>
            <person name="Bisseling T."/>
            <person name="Smit S."/>
            <person name="Geurts R."/>
        </authorList>
    </citation>
    <scope>NUCLEOTIDE SEQUENCE [LARGE SCALE GENOMIC DNA]</scope>
    <source>
        <strain evidence="3">cv. RG33-2</strain>
    </source>
</reference>
<dbReference type="Pfam" id="PF14111">
    <property type="entry name" value="DUF4283"/>
    <property type="match status" value="1"/>
</dbReference>
<dbReference type="EMBL" id="JXTC01000079">
    <property type="protein sequence ID" value="PON90891.1"/>
    <property type="molecule type" value="Genomic_DNA"/>
</dbReference>
<gene>
    <name evidence="2" type="ORF">TorRG33x02_132970</name>
</gene>
<accession>A0A2P5EZC4</accession>
<sequence>MNDILEDINALVAQTSNLHCYEKAIELEECAEADVGANKVLWVGKLISLKPHSRSFVRSVLSQIWGLQRRLKVTKLERNKFTFLFPSAQVKYRIVEWGPWTISREHLRFNLVETLFGLRLRFQLQNLCPQAQTWFSQSVPTSFRRGSEALVPVTNISLFSYASETWDEGSGVVRSDEAVEGLEVNIKETRVESQVTSMVVFDRSKMKGSEFPDLQNIVITQKEYCSVIIEEMRKKGEVDQFQAHQALLNLFYRGVVGPKES</sequence>
<dbReference type="InterPro" id="IPR025558">
    <property type="entry name" value="DUF4283"/>
</dbReference>
<dbReference type="Proteomes" id="UP000237000">
    <property type="component" value="Unassembled WGS sequence"/>
</dbReference>
<organism evidence="2 3">
    <name type="scientific">Trema orientale</name>
    <name type="common">Charcoal tree</name>
    <name type="synonym">Celtis orientalis</name>
    <dbReference type="NCBI Taxonomy" id="63057"/>
    <lineage>
        <taxon>Eukaryota</taxon>
        <taxon>Viridiplantae</taxon>
        <taxon>Streptophyta</taxon>
        <taxon>Embryophyta</taxon>
        <taxon>Tracheophyta</taxon>
        <taxon>Spermatophyta</taxon>
        <taxon>Magnoliopsida</taxon>
        <taxon>eudicotyledons</taxon>
        <taxon>Gunneridae</taxon>
        <taxon>Pentapetalae</taxon>
        <taxon>rosids</taxon>
        <taxon>fabids</taxon>
        <taxon>Rosales</taxon>
        <taxon>Cannabaceae</taxon>
        <taxon>Trema</taxon>
    </lineage>
</organism>
<feature type="domain" description="DUF4283" evidence="1">
    <location>
        <begin position="43"/>
        <end position="108"/>
    </location>
</feature>
<evidence type="ECO:0000313" key="2">
    <source>
        <dbReference type="EMBL" id="PON90891.1"/>
    </source>
</evidence>
<dbReference type="AlphaFoldDB" id="A0A2P5EZC4"/>